<dbReference type="Pfam" id="PF13563">
    <property type="entry name" value="2_5_RNA_ligase2"/>
    <property type="match status" value="1"/>
</dbReference>
<dbReference type="AlphaFoldDB" id="A0A852VYG4"/>
<name>A0A852VYG4_PSEA5</name>
<reference evidence="3 4" key="1">
    <citation type="submission" date="2020-07" db="EMBL/GenBank/DDBJ databases">
        <title>Sequencing the genomes of 1000 actinobacteria strains.</title>
        <authorList>
            <person name="Klenk H.-P."/>
        </authorList>
    </citation>
    <scope>NUCLEOTIDE SEQUENCE [LARGE SCALE GENOMIC DNA]</scope>
    <source>
        <strain evidence="3 4">DSM 44749</strain>
    </source>
</reference>
<dbReference type="GO" id="GO:0004113">
    <property type="term" value="F:2',3'-cyclic-nucleotide 3'-phosphodiesterase activity"/>
    <property type="evidence" value="ECO:0007669"/>
    <property type="project" value="InterPro"/>
</dbReference>
<dbReference type="GO" id="GO:0016874">
    <property type="term" value="F:ligase activity"/>
    <property type="evidence" value="ECO:0007669"/>
    <property type="project" value="UniProtKB-KW"/>
</dbReference>
<dbReference type="InterPro" id="IPR009097">
    <property type="entry name" value="Cyclic_Pdiesterase"/>
</dbReference>
<dbReference type="InterPro" id="IPR004175">
    <property type="entry name" value="RNA_CPDase"/>
</dbReference>
<dbReference type="EC" id="3.1.4.58" evidence="2"/>
<dbReference type="HAMAP" id="MF_01940">
    <property type="entry name" value="RNA_CPDase"/>
    <property type="match status" value="1"/>
</dbReference>
<dbReference type="SUPFAM" id="SSF55144">
    <property type="entry name" value="LigT-like"/>
    <property type="match status" value="1"/>
</dbReference>
<dbReference type="Gene3D" id="3.90.1140.10">
    <property type="entry name" value="Cyclic phosphodiesterase"/>
    <property type="match status" value="1"/>
</dbReference>
<comment type="function">
    <text evidence="2">Hydrolyzes RNA 2',3'-cyclic phosphodiester to an RNA 2'-phosphomonoester.</text>
</comment>
<dbReference type="Proteomes" id="UP000549695">
    <property type="component" value="Unassembled WGS sequence"/>
</dbReference>
<feature type="short sequence motif" description="HXTX 1" evidence="2">
    <location>
        <begin position="41"/>
        <end position="44"/>
    </location>
</feature>
<dbReference type="GeneID" id="98051325"/>
<accession>A0A852VYG4</accession>
<evidence type="ECO:0000313" key="3">
    <source>
        <dbReference type="EMBL" id="NYG01249.1"/>
    </source>
</evidence>
<feature type="short sequence motif" description="HXTX 2" evidence="2">
    <location>
        <begin position="116"/>
        <end position="119"/>
    </location>
</feature>
<comment type="catalytic activity">
    <reaction evidence="2">
        <text>a 3'-end 2',3'-cyclophospho-ribonucleotide-RNA + H2O = a 3'-end 2'-phospho-ribonucleotide-RNA + H(+)</text>
        <dbReference type="Rhea" id="RHEA:11828"/>
        <dbReference type="Rhea" id="RHEA-COMP:10464"/>
        <dbReference type="Rhea" id="RHEA-COMP:17353"/>
        <dbReference type="ChEBI" id="CHEBI:15377"/>
        <dbReference type="ChEBI" id="CHEBI:15378"/>
        <dbReference type="ChEBI" id="CHEBI:83064"/>
        <dbReference type="ChEBI" id="CHEBI:173113"/>
        <dbReference type="EC" id="3.1.4.58"/>
    </reaction>
</comment>
<organism evidence="3 4">
    <name type="scientific">Pseudonocardia alni</name>
    <name type="common">Amycolata alni</name>
    <dbReference type="NCBI Taxonomy" id="33907"/>
    <lineage>
        <taxon>Bacteria</taxon>
        <taxon>Bacillati</taxon>
        <taxon>Actinomycetota</taxon>
        <taxon>Actinomycetes</taxon>
        <taxon>Pseudonocardiales</taxon>
        <taxon>Pseudonocardiaceae</taxon>
        <taxon>Pseudonocardia</taxon>
    </lineage>
</organism>
<evidence type="ECO:0000256" key="2">
    <source>
        <dbReference type="HAMAP-Rule" id="MF_01940"/>
    </source>
</evidence>
<comment type="similarity">
    <text evidence="2">Belongs to the 2H phosphoesterase superfamily. ThpR family.</text>
</comment>
<evidence type="ECO:0000256" key="1">
    <source>
        <dbReference type="ARBA" id="ARBA00022801"/>
    </source>
</evidence>
<sequence>MRLFSALWPPPGAVAALTRALDRAPSPLPDGARRADPSTWHVTLCFHGDDDPDARAATLDIALAGAVAPRLRIAGTGTFPGVLWAGVEERDGPAAGALADLAARAGATGPRPYRPHVTLARWDRRRGDATVGGDGIAAGPWWTPGEAVLVRSEPGARYTVLHRVPLRPGTPDRTPG</sequence>
<keyword evidence="1 2" id="KW-0378">Hydrolase</keyword>
<dbReference type="EMBL" id="JACCCZ010000001">
    <property type="protein sequence ID" value="NYG01249.1"/>
    <property type="molecule type" value="Genomic_DNA"/>
</dbReference>
<evidence type="ECO:0000313" key="4">
    <source>
        <dbReference type="Proteomes" id="UP000549695"/>
    </source>
</evidence>
<dbReference type="PANTHER" id="PTHR35561">
    <property type="entry name" value="RNA 2',3'-CYCLIC PHOSPHODIESTERASE"/>
    <property type="match status" value="1"/>
</dbReference>
<protein>
    <recommendedName>
        <fullName evidence="2">RNA 2',3'-cyclic phosphodiesterase</fullName>
        <shortName evidence="2">RNA 2',3'-CPDase</shortName>
        <ecNumber evidence="2">3.1.4.58</ecNumber>
    </recommendedName>
</protein>
<keyword evidence="3" id="KW-0436">Ligase</keyword>
<dbReference type="PANTHER" id="PTHR35561:SF1">
    <property type="entry name" value="RNA 2',3'-CYCLIC PHOSPHODIESTERASE"/>
    <property type="match status" value="1"/>
</dbReference>
<feature type="active site" description="Proton acceptor" evidence="2">
    <location>
        <position position="116"/>
    </location>
</feature>
<gene>
    <name evidence="3" type="ORF">HDA37_001534</name>
</gene>
<keyword evidence="4" id="KW-1185">Reference proteome</keyword>
<dbReference type="GO" id="GO:0008664">
    <property type="term" value="F:RNA 2',3'-cyclic 3'-phosphodiesterase activity"/>
    <property type="evidence" value="ECO:0007669"/>
    <property type="project" value="UniProtKB-EC"/>
</dbReference>
<feature type="active site" description="Proton donor" evidence="2">
    <location>
        <position position="41"/>
    </location>
</feature>
<dbReference type="RefSeq" id="WP_179760692.1">
    <property type="nucleotide sequence ID" value="NZ_BAAAJZ010000008.1"/>
</dbReference>
<proteinExistence type="inferred from homology"/>
<comment type="caution">
    <text evidence="3">The sequence shown here is derived from an EMBL/GenBank/DDBJ whole genome shotgun (WGS) entry which is preliminary data.</text>
</comment>